<keyword evidence="2" id="KW-1185">Reference proteome</keyword>
<dbReference type="Proteomes" id="UP000461880">
    <property type="component" value="Unassembled WGS sequence"/>
</dbReference>
<accession>A0A7X2TFJ9</accession>
<protein>
    <submittedName>
        <fullName evidence="1">Uncharacterized protein</fullName>
    </submittedName>
</protein>
<dbReference type="RefSeq" id="WP_154504584.1">
    <property type="nucleotide sequence ID" value="NZ_VUMN01000015.1"/>
</dbReference>
<gene>
    <name evidence="1" type="ORF">FYJ51_07310</name>
</gene>
<reference evidence="1 2" key="1">
    <citation type="submission" date="2019-08" db="EMBL/GenBank/DDBJ databases">
        <title>In-depth cultivation of the pig gut microbiome towards novel bacterial diversity and tailored functional studies.</title>
        <authorList>
            <person name="Wylensek D."/>
            <person name="Hitch T.C.A."/>
            <person name="Clavel T."/>
        </authorList>
    </citation>
    <scope>NUCLEOTIDE SEQUENCE [LARGE SCALE GENOMIC DNA]</scope>
    <source>
        <strain evidence="1 2">Oil+RF-744-GAM-WT-6</strain>
    </source>
</reference>
<dbReference type="AlphaFoldDB" id="A0A7X2TFJ9"/>
<comment type="caution">
    <text evidence="1">The sequence shown here is derived from an EMBL/GenBank/DDBJ whole genome shotgun (WGS) entry which is preliminary data.</text>
</comment>
<dbReference type="EMBL" id="VUMN01000015">
    <property type="protein sequence ID" value="MSS58712.1"/>
    <property type="molecule type" value="Genomic_DNA"/>
</dbReference>
<proteinExistence type="predicted"/>
<evidence type="ECO:0000313" key="1">
    <source>
        <dbReference type="EMBL" id="MSS58712.1"/>
    </source>
</evidence>
<evidence type="ECO:0000313" key="2">
    <source>
        <dbReference type="Proteomes" id="UP000461880"/>
    </source>
</evidence>
<organism evidence="1 2">
    <name type="scientific">Stecheria intestinalis</name>
    <dbReference type="NCBI Taxonomy" id="2606630"/>
    <lineage>
        <taxon>Bacteria</taxon>
        <taxon>Bacillati</taxon>
        <taxon>Bacillota</taxon>
        <taxon>Erysipelotrichia</taxon>
        <taxon>Erysipelotrichales</taxon>
        <taxon>Erysipelotrichaceae</taxon>
        <taxon>Stecheria</taxon>
    </lineage>
</organism>
<sequence>MIRKTSCLSLIATAQFFDINQELPPRYICFDSASASYNIYEYLRHKDTIPVIDWKMRKSRLRNPYVECGHLNERSVPVCQNGTEMVHDGYDRFMKATKSSYPLKIRKIDFCPFGDQYSKSDDGGAVKIFEKETLQPIDVWL</sequence>
<name>A0A7X2TFJ9_9FIRM</name>